<feature type="transmembrane region" description="Helical" evidence="5">
    <location>
        <begin position="165"/>
        <end position="186"/>
    </location>
</feature>
<dbReference type="InterPro" id="IPR002293">
    <property type="entry name" value="AA/rel_permease1"/>
</dbReference>
<evidence type="ECO:0000313" key="6">
    <source>
        <dbReference type="EMBL" id="CAJ0585814.1"/>
    </source>
</evidence>
<dbReference type="GO" id="GO:0016020">
    <property type="term" value="C:membrane"/>
    <property type="evidence" value="ECO:0007669"/>
    <property type="project" value="UniProtKB-SubCell"/>
</dbReference>
<dbReference type="Proteomes" id="UP001177023">
    <property type="component" value="Unassembled WGS sequence"/>
</dbReference>
<feature type="transmembrane region" description="Helical" evidence="5">
    <location>
        <begin position="133"/>
        <end position="153"/>
    </location>
</feature>
<feature type="non-terminal residue" evidence="6">
    <location>
        <position position="538"/>
    </location>
</feature>
<dbReference type="PIRSF" id="PIRSF006060">
    <property type="entry name" value="AA_transporter"/>
    <property type="match status" value="1"/>
</dbReference>
<dbReference type="GO" id="GO:0015179">
    <property type="term" value="F:L-amino acid transmembrane transporter activity"/>
    <property type="evidence" value="ECO:0007669"/>
    <property type="project" value="TreeGrafter"/>
</dbReference>
<feature type="transmembrane region" description="Helical" evidence="5">
    <location>
        <begin position="396"/>
        <end position="420"/>
    </location>
</feature>
<feature type="transmembrane region" description="Helical" evidence="5">
    <location>
        <begin position="88"/>
        <end position="113"/>
    </location>
</feature>
<dbReference type="EMBL" id="CATQJA010002706">
    <property type="protein sequence ID" value="CAJ0585814.1"/>
    <property type="molecule type" value="Genomic_DNA"/>
</dbReference>
<comment type="subcellular location">
    <subcellularLocation>
        <location evidence="1">Membrane</location>
        <topology evidence="1">Multi-pass membrane protein</topology>
    </subcellularLocation>
</comment>
<feature type="transmembrane region" description="Helical" evidence="5">
    <location>
        <begin position="206"/>
        <end position="228"/>
    </location>
</feature>
<dbReference type="FunFam" id="1.20.1740.10:FF:000058">
    <property type="entry name" value="Amino Acid Transporter"/>
    <property type="match status" value="1"/>
</dbReference>
<keyword evidence="3 5" id="KW-1133">Transmembrane helix</keyword>
<dbReference type="PANTHER" id="PTHR11785">
    <property type="entry name" value="AMINO ACID TRANSPORTER"/>
    <property type="match status" value="1"/>
</dbReference>
<keyword evidence="4 5" id="KW-0472">Membrane</keyword>
<evidence type="ECO:0000256" key="5">
    <source>
        <dbReference type="SAM" id="Phobius"/>
    </source>
</evidence>
<protein>
    <recommendedName>
        <fullName evidence="8">Amino acid transporter</fullName>
    </recommendedName>
</protein>
<keyword evidence="7" id="KW-1185">Reference proteome</keyword>
<dbReference type="Gene3D" id="1.20.1740.10">
    <property type="entry name" value="Amino acid/polyamine transporter I"/>
    <property type="match status" value="1"/>
</dbReference>
<evidence type="ECO:0000256" key="1">
    <source>
        <dbReference type="ARBA" id="ARBA00004141"/>
    </source>
</evidence>
<dbReference type="AlphaFoldDB" id="A0AA36GA42"/>
<gene>
    <name evidence="6" type="ORF">MSPICULIGERA_LOCUS23824</name>
</gene>
<evidence type="ECO:0000313" key="7">
    <source>
        <dbReference type="Proteomes" id="UP001177023"/>
    </source>
</evidence>
<feature type="transmembrane region" description="Helical" evidence="5">
    <location>
        <begin position="432"/>
        <end position="451"/>
    </location>
</feature>
<accession>A0AA36GA42</accession>
<proteinExistence type="predicted"/>
<evidence type="ECO:0008006" key="8">
    <source>
        <dbReference type="Google" id="ProtNLM"/>
    </source>
</evidence>
<dbReference type="PANTHER" id="PTHR11785:SF523">
    <property type="entry name" value="AMINO ACID TRANSPORTER PROTEIN 6"/>
    <property type="match status" value="1"/>
</dbReference>
<reference evidence="6" key="1">
    <citation type="submission" date="2023-06" db="EMBL/GenBank/DDBJ databases">
        <authorList>
            <person name="Delattre M."/>
        </authorList>
    </citation>
    <scope>NUCLEOTIDE SEQUENCE</scope>
    <source>
        <strain evidence="6">AF72</strain>
    </source>
</reference>
<dbReference type="Pfam" id="PF13520">
    <property type="entry name" value="AA_permease_2"/>
    <property type="match status" value="1"/>
</dbReference>
<sequence>MVEEESQTRSQKMGLMGAISYIIGNIVGSGIFITPTSILEQVNSVGLCLIIWILAALISILGSFCYVELGTSIRISGADFAYICYVKWYPLAFAFMCVGCIITYPATLAVQAMTFSEYIFKGVQIDLPENEEYWAKMLLGFALIWLLMFMNFFSLKTFVSRFQIAASIAKVAATGIVIVTGFIYLFKGHTKNFNDPFGGSTWEANAIVTALFAGLFSYDGWDILNFGAEEIEKPKRTMPLAIIIGMCSIALIYLAVNISYFTILDVADFLDSPAVAQTFAERTLGNFRYTIPFFVAILLVGSLNSTMFSASRYLQAASRQGHLPSFISGINPESDSPRTALFIHVLLAMAISFTGNVDNLINYVALAQWSQRAFTMIALLFLRFRSMPVHPDRIRNFILMPMTFGFVCWSLVVVTVVQAFTQADNWQGRAGVYIIFGILGLGFFVFLMFVFEKALPSVETWKNGSERANEGTTKFAQIIFNVMPDLAVEGEDQMHLDDLPKKGEEENGSIHKVYPTLDAPELHHRKPTQNTEDGFTKF</sequence>
<feature type="transmembrane region" description="Helical" evidence="5">
    <location>
        <begin position="289"/>
        <end position="310"/>
    </location>
</feature>
<evidence type="ECO:0000256" key="3">
    <source>
        <dbReference type="ARBA" id="ARBA00022989"/>
    </source>
</evidence>
<comment type="caution">
    <text evidence="6">The sequence shown here is derived from an EMBL/GenBank/DDBJ whole genome shotgun (WGS) entry which is preliminary data.</text>
</comment>
<feature type="transmembrane region" description="Helical" evidence="5">
    <location>
        <begin position="44"/>
        <end position="67"/>
    </location>
</feature>
<keyword evidence="2 5" id="KW-0812">Transmembrane</keyword>
<evidence type="ECO:0000256" key="2">
    <source>
        <dbReference type="ARBA" id="ARBA00022692"/>
    </source>
</evidence>
<organism evidence="6 7">
    <name type="scientific">Mesorhabditis spiculigera</name>
    <dbReference type="NCBI Taxonomy" id="96644"/>
    <lineage>
        <taxon>Eukaryota</taxon>
        <taxon>Metazoa</taxon>
        <taxon>Ecdysozoa</taxon>
        <taxon>Nematoda</taxon>
        <taxon>Chromadorea</taxon>
        <taxon>Rhabditida</taxon>
        <taxon>Rhabditina</taxon>
        <taxon>Rhabditomorpha</taxon>
        <taxon>Rhabditoidea</taxon>
        <taxon>Rhabditidae</taxon>
        <taxon>Mesorhabditinae</taxon>
        <taxon>Mesorhabditis</taxon>
    </lineage>
</organism>
<evidence type="ECO:0000256" key="4">
    <source>
        <dbReference type="ARBA" id="ARBA00023136"/>
    </source>
</evidence>
<feature type="transmembrane region" description="Helical" evidence="5">
    <location>
        <begin position="18"/>
        <end position="38"/>
    </location>
</feature>
<feature type="transmembrane region" description="Helical" evidence="5">
    <location>
        <begin position="240"/>
        <end position="263"/>
    </location>
</feature>
<dbReference type="InterPro" id="IPR050598">
    <property type="entry name" value="AminoAcid_Transporter"/>
</dbReference>
<name>A0AA36GA42_9BILA</name>